<evidence type="ECO:0000259" key="2">
    <source>
        <dbReference type="Pfam" id="PF03972"/>
    </source>
</evidence>
<dbReference type="Pfam" id="PF03972">
    <property type="entry name" value="MmgE_PrpD_N"/>
    <property type="match status" value="1"/>
</dbReference>
<dbReference type="InterPro" id="IPR045337">
    <property type="entry name" value="MmgE_PrpD_C"/>
</dbReference>
<dbReference type="OrthoDB" id="9795089at2"/>
<evidence type="ECO:0000256" key="1">
    <source>
        <dbReference type="ARBA" id="ARBA00006174"/>
    </source>
</evidence>
<gene>
    <name evidence="4" type="ORF">RSO01_05470</name>
</gene>
<dbReference type="InterPro" id="IPR036148">
    <property type="entry name" value="MmgE/PrpD_sf"/>
</dbReference>
<keyword evidence="5" id="KW-1185">Reference proteome</keyword>
<dbReference type="Proteomes" id="UP000321058">
    <property type="component" value="Unassembled WGS sequence"/>
</dbReference>
<proteinExistence type="inferred from homology"/>
<organism evidence="4 5">
    <name type="scientific">Reyranella soli</name>
    <dbReference type="NCBI Taxonomy" id="1230389"/>
    <lineage>
        <taxon>Bacteria</taxon>
        <taxon>Pseudomonadati</taxon>
        <taxon>Pseudomonadota</taxon>
        <taxon>Alphaproteobacteria</taxon>
        <taxon>Hyphomicrobiales</taxon>
        <taxon>Reyranellaceae</taxon>
        <taxon>Reyranella</taxon>
    </lineage>
</organism>
<dbReference type="RefSeq" id="WP_147145970.1">
    <property type="nucleotide sequence ID" value="NZ_BKAJ01000008.1"/>
</dbReference>
<reference evidence="4 5" key="1">
    <citation type="submission" date="2019-07" db="EMBL/GenBank/DDBJ databases">
        <title>Whole genome shotgun sequence of Reyranella soli NBRC 108950.</title>
        <authorList>
            <person name="Hosoyama A."/>
            <person name="Uohara A."/>
            <person name="Ohji S."/>
            <person name="Ichikawa N."/>
        </authorList>
    </citation>
    <scope>NUCLEOTIDE SEQUENCE [LARGE SCALE GENOMIC DNA]</scope>
    <source>
        <strain evidence="4 5">NBRC 108950</strain>
    </source>
</reference>
<dbReference type="PANTHER" id="PTHR16943">
    <property type="entry name" value="2-METHYLCITRATE DEHYDRATASE-RELATED"/>
    <property type="match status" value="1"/>
</dbReference>
<evidence type="ECO:0000259" key="3">
    <source>
        <dbReference type="Pfam" id="PF19305"/>
    </source>
</evidence>
<dbReference type="InterPro" id="IPR042183">
    <property type="entry name" value="MmgE/PrpD_sf_1"/>
</dbReference>
<dbReference type="EMBL" id="BKAJ01000008">
    <property type="protein sequence ID" value="GEP53381.1"/>
    <property type="molecule type" value="Genomic_DNA"/>
</dbReference>
<sequence length="449" mass="47914">MAAVPVTAEIARRAAVLAWNDLPEDLVERTKQCLLDWFAVTVPGAQEELTDILIREALEDGAKGQASLVGRTEKVLPSTATLINGAASHALDYDDVNFSMGGHPTVTVVPALLALGEQIQASGRLFIESFVAGYETSGRVGRLVSPSHYQKGFHVTGTVGSFSATAAAGRMLGLSDKQLAVAFGIAATQAAGLKSNFGTMCKPLHAGTASEHGLRAARLAAKGFTARGDSLECDQGFASSQSDHLNTDAALGEPPQGWHLRNNLFKYHAACYLTHAPIECAKEIRLKSNFPPERVRKILLRIDAGADKVCNIPNPTTGLEAKFSLRQTVAMALNGVDTAALDSYSDAVTQEPRMKALRDKVSIEFKPNWEHSLAEMAIQLDDGTTIEASHDSGIPWADVKKQRNAIETKFESLVSPVLGAAGTRRLADAIERIDSMSDVGELARASAKS</sequence>
<comment type="similarity">
    <text evidence="1">Belongs to the PrpD family.</text>
</comment>
<dbReference type="InterPro" id="IPR045336">
    <property type="entry name" value="MmgE_PrpD_N"/>
</dbReference>
<name>A0A512N434_9HYPH</name>
<dbReference type="SUPFAM" id="SSF103378">
    <property type="entry name" value="2-methylcitrate dehydratase PrpD"/>
    <property type="match status" value="1"/>
</dbReference>
<evidence type="ECO:0000313" key="4">
    <source>
        <dbReference type="EMBL" id="GEP53381.1"/>
    </source>
</evidence>
<dbReference type="AlphaFoldDB" id="A0A512N434"/>
<dbReference type="InterPro" id="IPR042188">
    <property type="entry name" value="MmgE/PrpD_sf_2"/>
</dbReference>
<dbReference type="Gene3D" id="1.10.4100.10">
    <property type="entry name" value="2-methylcitrate dehydratase PrpD"/>
    <property type="match status" value="1"/>
</dbReference>
<comment type="caution">
    <text evidence="4">The sequence shown here is derived from an EMBL/GenBank/DDBJ whole genome shotgun (WGS) entry which is preliminary data.</text>
</comment>
<feature type="domain" description="MmgE/PrpD N-terminal" evidence="2">
    <location>
        <begin position="9"/>
        <end position="242"/>
    </location>
</feature>
<dbReference type="GO" id="GO:0016829">
    <property type="term" value="F:lyase activity"/>
    <property type="evidence" value="ECO:0007669"/>
    <property type="project" value="InterPro"/>
</dbReference>
<accession>A0A512N434</accession>
<evidence type="ECO:0000313" key="5">
    <source>
        <dbReference type="Proteomes" id="UP000321058"/>
    </source>
</evidence>
<dbReference type="InterPro" id="IPR005656">
    <property type="entry name" value="MmgE_PrpD"/>
</dbReference>
<feature type="domain" description="MmgE/PrpD C-terminal" evidence="3">
    <location>
        <begin position="268"/>
        <end position="432"/>
    </location>
</feature>
<dbReference type="Pfam" id="PF19305">
    <property type="entry name" value="MmgE_PrpD_C"/>
    <property type="match status" value="1"/>
</dbReference>
<protein>
    <recommendedName>
        <fullName evidence="6">MmgE/PrpD family protein</fullName>
    </recommendedName>
</protein>
<dbReference type="PANTHER" id="PTHR16943:SF8">
    <property type="entry name" value="2-METHYLCITRATE DEHYDRATASE"/>
    <property type="match status" value="1"/>
</dbReference>
<dbReference type="Gene3D" id="3.30.1330.120">
    <property type="entry name" value="2-methylcitrate dehydratase PrpD"/>
    <property type="match status" value="1"/>
</dbReference>
<evidence type="ECO:0008006" key="6">
    <source>
        <dbReference type="Google" id="ProtNLM"/>
    </source>
</evidence>